<dbReference type="EMBL" id="JALJXV010000002">
    <property type="protein sequence ID" value="MCP1673957.1"/>
    <property type="molecule type" value="Genomic_DNA"/>
</dbReference>
<evidence type="ECO:0000259" key="1">
    <source>
        <dbReference type="Pfam" id="PF00534"/>
    </source>
</evidence>
<proteinExistence type="predicted"/>
<evidence type="ECO:0000259" key="2">
    <source>
        <dbReference type="Pfam" id="PF13439"/>
    </source>
</evidence>
<feature type="domain" description="Glycosyltransferase subfamily 4-like N-terminal" evidence="2">
    <location>
        <begin position="5"/>
        <end position="165"/>
    </location>
</feature>
<dbReference type="Proteomes" id="UP001205843">
    <property type="component" value="Unassembled WGS sequence"/>
</dbReference>
<evidence type="ECO:0000313" key="4">
    <source>
        <dbReference type="Proteomes" id="UP001205843"/>
    </source>
</evidence>
<dbReference type="InterPro" id="IPR001296">
    <property type="entry name" value="Glyco_trans_1"/>
</dbReference>
<organism evidence="3 4">
    <name type="scientific">Natronocella acetinitrilica</name>
    <dbReference type="NCBI Taxonomy" id="414046"/>
    <lineage>
        <taxon>Bacteria</taxon>
        <taxon>Pseudomonadati</taxon>
        <taxon>Pseudomonadota</taxon>
        <taxon>Gammaproteobacteria</taxon>
        <taxon>Chromatiales</taxon>
        <taxon>Ectothiorhodospiraceae</taxon>
        <taxon>Natronocella</taxon>
    </lineage>
</organism>
<dbReference type="GO" id="GO:1901135">
    <property type="term" value="P:carbohydrate derivative metabolic process"/>
    <property type="evidence" value="ECO:0007669"/>
    <property type="project" value="UniProtKB-ARBA"/>
</dbReference>
<dbReference type="Pfam" id="PF13439">
    <property type="entry name" value="Glyco_transf_4"/>
    <property type="match status" value="1"/>
</dbReference>
<feature type="domain" description="Glycosyl transferase family 1" evidence="1">
    <location>
        <begin position="184"/>
        <end position="330"/>
    </location>
</feature>
<reference evidence="3" key="1">
    <citation type="submission" date="2022-03" db="EMBL/GenBank/DDBJ databases">
        <title>Genomic Encyclopedia of Type Strains, Phase III (KMG-III): the genomes of soil and plant-associated and newly described type strains.</title>
        <authorList>
            <person name="Whitman W."/>
        </authorList>
    </citation>
    <scope>NUCLEOTIDE SEQUENCE</scope>
    <source>
        <strain evidence="3">ANL 6-2</strain>
    </source>
</reference>
<dbReference type="SUPFAM" id="SSF53756">
    <property type="entry name" value="UDP-Glycosyltransferase/glycogen phosphorylase"/>
    <property type="match status" value="1"/>
</dbReference>
<dbReference type="Gene3D" id="3.40.50.2000">
    <property type="entry name" value="Glycogen Phosphorylase B"/>
    <property type="match status" value="2"/>
</dbReference>
<gene>
    <name evidence="3" type="ORF">J2T57_001056</name>
</gene>
<evidence type="ECO:0000313" key="3">
    <source>
        <dbReference type="EMBL" id="MCP1673957.1"/>
    </source>
</evidence>
<protein>
    <submittedName>
        <fullName evidence="3">Glycosyltransferase involved in cell wall biosynthesis</fullName>
    </submittedName>
</protein>
<dbReference type="AlphaFoldDB" id="A0AAE3KFE3"/>
<dbReference type="GO" id="GO:0016757">
    <property type="term" value="F:glycosyltransferase activity"/>
    <property type="evidence" value="ECO:0007669"/>
    <property type="project" value="InterPro"/>
</dbReference>
<dbReference type="Pfam" id="PF00534">
    <property type="entry name" value="Glycos_transf_1"/>
    <property type="match status" value="1"/>
</dbReference>
<keyword evidence="4" id="KW-1185">Reference proteome</keyword>
<accession>A0AAE3KFE3</accession>
<dbReference type="PANTHER" id="PTHR12526">
    <property type="entry name" value="GLYCOSYLTRANSFERASE"/>
    <property type="match status" value="1"/>
</dbReference>
<comment type="caution">
    <text evidence="3">The sequence shown here is derived from an EMBL/GenBank/DDBJ whole genome shotgun (WGS) entry which is preliminary data.</text>
</comment>
<name>A0AAE3KFE3_9GAMM</name>
<dbReference type="InterPro" id="IPR028098">
    <property type="entry name" value="Glyco_trans_4-like_N"/>
</dbReference>
<dbReference type="CDD" id="cd03811">
    <property type="entry name" value="GT4_GT28_WabH-like"/>
    <property type="match status" value="1"/>
</dbReference>
<dbReference type="PANTHER" id="PTHR12526:SF638">
    <property type="entry name" value="SPORE COAT PROTEIN SA"/>
    <property type="match status" value="1"/>
</dbReference>
<sequence length="366" mass="41211">MFRPWGGTYRRLMNQIHVWTQQGWRIELVTFRDGEMFYPDEMPDSVRCVHLGTRGKFTTTLALWRYLRREQPRVILSVNHISNVILAQTGFLPDTGVKRFLSVPNTFGESEKLAEEPRRREQKFKEIRRLYPRSDGVIAVSDGVRDDLLNTVGLKGVTVERIYSGSVAQVTLNRAKEPVDHPWLTDKTCPVILSAGRLVPQKDYATLIRAFAKLRQRREARLIIVGKGRDQEQLEALAGELGVAEHMDLPGFVSNPYAWMARADVFALSSRWEGLVNAVMEALGIGTPIVSTDCPSGPREILAGGRYGILVPMRDPDALADGIDQTLRGEVPQFDHKEAVKPFRAETAAQAYLDFFGLDQPAGPRR</sequence>